<keyword evidence="2" id="KW-0732">Signal</keyword>
<sequence length="240" mass="25863">MRRGNAHANSSVALLVGLAAFNPSPLLLRAVAHWSRKRGCVAPGLRISLDSRRTMLSLDEDGHGEHFAGGETGHPCVNPKRFARNASDPVAGTWTRSEARARDLRQPLVVSPFNAAAGPFQPSQRAKDPIGLSFVEPNQMTAACTDEARRAESRERGRMRSPSAGAETASWRADAADSSVPPRLARPWRGMEVRLARAALVLSHAKRSRVTASDTNCEPKAAATARKAWSASSRRSIKSA</sequence>
<gene>
    <name evidence="3" type="ORF">PaG_04621</name>
</gene>
<feature type="chain" id="PRO_5005377778" evidence="2">
    <location>
        <begin position="21"/>
        <end position="240"/>
    </location>
</feature>
<feature type="compositionally biased region" description="Basic and acidic residues" evidence="1">
    <location>
        <begin position="146"/>
        <end position="158"/>
    </location>
</feature>
<feature type="region of interest" description="Disordered" evidence="1">
    <location>
        <begin position="146"/>
        <end position="183"/>
    </location>
</feature>
<evidence type="ECO:0000256" key="1">
    <source>
        <dbReference type="SAM" id="MobiDB-lite"/>
    </source>
</evidence>
<dbReference type="OrthoDB" id="10394403at2759"/>
<dbReference type="EMBL" id="AWNI01000022">
    <property type="protein sequence ID" value="ETS60718.1"/>
    <property type="molecule type" value="Genomic_DNA"/>
</dbReference>
<comment type="caution">
    <text evidence="3">The sequence shown here is derived from an EMBL/GenBank/DDBJ whole genome shotgun (WGS) entry which is preliminary data.</text>
</comment>
<name>W3VGE3_MOEAP</name>
<dbReference type="HOGENOM" id="CLU_1156826_0_0_1"/>
<dbReference type="Proteomes" id="UP000019462">
    <property type="component" value="Unassembled WGS sequence"/>
</dbReference>
<feature type="compositionally biased region" description="Low complexity" evidence="1">
    <location>
        <begin position="220"/>
        <end position="234"/>
    </location>
</feature>
<protein>
    <submittedName>
        <fullName evidence="3">Uncharacterized protein</fullName>
    </submittedName>
</protein>
<proteinExistence type="predicted"/>
<accession>W3VGE3</accession>
<reference evidence="3 4" key="1">
    <citation type="journal article" date="2014" name="Genome Announc.">
        <title>Genome sequence of the basidiomycetous fungus Pseudozyma aphidis DSM70725, an efficient producer of biosurfactant mannosylerythritol lipids.</title>
        <authorList>
            <person name="Lorenz S."/>
            <person name="Guenther M."/>
            <person name="Grumaz C."/>
            <person name="Rupp S."/>
            <person name="Zibek S."/>
            <person name="Sohn K."/>
        </authorList>
    </citation>
    <scope>NUCLEOTIDE SEQUENCE [LARGE SCALE GENOMIC DNA]</scope>
    <source>
        <strain evidence="4">ATCC 32657 / CBS 517.83 / DSM 70725 / JCM 10318 / NBRC 10182 / NRRL Y-7954 / St-0401</strain>
    </source>
</reference>
<dbReference type="AlphaFoldDB" id="W3VGE3"/>
<keyword evidence="4" id="KW-1185">Reference proteome</keyword>
<evidence type="ECO:0000256" key="2">
    <source>
        <dbReference type="SAM" id="SignalP"/>
    </source>
</evidence>
<evidence type="ECO:0000313" key="4">
    <source>
        <dbReference type="Proteomes" id="UP000019462"/>
    </source>
</evidence>
<organism evidence="3 4">
    <name type="scientific">Moesziomyces aphidis</name>
    <name type="common">Pseudozyma aphidis</name>
    <dbReference type="NCBI Taxonomy" id="84754"/>
    <lineage>
        <taxon>Eukaryota</taxon>
        <taxon>Fungi</taxon>
        <taxon>Dikarya</taxon>
        <taxon>Basidiomycota</taxon>
        <taxon>Ustilaginomycotina</taxon>
        <taxon>Ustilaginomycetes</taxon>
        <taxon>Ustilaginales</taxon>
        <taxon>Ustilaginaceae</taxon>
        <taxon>Moesziomyces</taxon>
    </lineage>
</organism>
<evidence type="ECO:0000313" key="3">
    <source>
        <dbReference type="EMBL" id="ETS60718.1"/>
    </source>
</evidence>
<feature type="region of interest" description="Disordered" evidence="1">
    <location>
        <begin position="205"/>
        <end position="240"/>
    </location>
</feature>
<feature type="signal peptide" evidence="2">
    <location>
        <begin position="1"/>
        <end position="20"/>
    </location>
</feature>